<proteinExistence type="predicted"/>
<evidence type="ECO:0000256" key="1">
    <source>
        <dbReference type="ARBA" id="ARBA00023054"/>
    </source>
</evidence>
<keyword evidence="6" id="KW-1185">Reference proteome</keyword>
<comment type="caution">
    <text evidence="5">The sequence shown here is derived from an EMBL/GenBank/DDBJ whole genome shotgun (WGS) entry which is preliminary data.</text>
</comment>
<dbReference type="AlphaFoldDB" id="A0A444ZVK1"/>
<evidence type="ECO:0000256" key="2">
    <source>
        <dbReference type="SAM" id="Coils"/>
    </source>
</evidence>
<feature type="region of interest" description="Disordered" evidence="3">
    <location>
        <begin position="835"/>
        <end position="861"/>
    </location>
</feature>
<dbReference type="Pfam" id="PF24918">
    <property type="entry name" value="NET2A_C"/>
    <property type="match status" value="1"/>
</dbReference>
<feature type="coiled-coil region" evidence="2">
    <location>
        <begin position="311"/>
        <end position="338"/>
    </location>
</feature>
<accession>A0A444ZVK1</accession>
<dbReference type="InterPro" id="IPR011684">
    <property type="entry name" value="NAB"/>
</dbReference>
<evidence type="ECO:0000259" key="4">
    <source>
        <dbReference type="PROSITE" id="PS51774"/>
    </source>
</evidence>
<dbReference type="PROSITE" id="PS51774">
    <property type="entry name" value="NAB"/>
    <property type="match status" value="1"/>
</dbReference>
<dbReference type="EMBL" id="SDMP01000013">
    <property type="protein sequence ID" value="RYR18233.1"/>
    <property type="molecule type" value="Genomic_DNA"/>
</dbReference>
<organism evidence="5 6">
    <name type="scientific">Arachis hypogaea</name>
    <name type="common">Peanut</name>
    <dbReference type="NCBI Taxonomy" id="3818"/>
    <lineage>
        <taxon>Eukaryota</taxon>
        <taxon>Viridiplantae</taxon>
        <taxon>Streptophyta</taxon>
        <taxon>Embryophyta</taxon>
        <taxon>Tracheophyta</taxon>
        <taxon>Spermatophyta</taxon>
        <taxon>Magnoliopsida</taxon>
        <taxon>eudicotyledons</taxon>
        <taxon>Gunneridae</taxon>
        <taxon>Pentapetalae</taxon>
        <taxon>rosids</taxon>
        <taxon>fabids</taxon>
        <taxon>Fabales</taxon>
        <taxon>Fabaceae</taxon>
        <taxon>Papilionoideae</taxon>
        <taxon>50 kb inversion clade</taxon>
        <taxon>dalbergioids sensu lato</taxon>
        <taxon>Dalbergieae</taxon>
        <taxon>Pterocarpus clade</taxon>
        <taxon>Arachis</taxon>
    </lineage>
</organism>
<dbReference type="Gramene" id="arahy.Tifrunner.gnm2.ann2.Ah13g530200.1">
    <property type="protein sequence ID" value="arahy.Tifrunner.gnm2.ann2.Ah13g530200.1-CDS"/>
    <property type="gene ID" value="arahy.Tifrunner.gnm2.ann2.Ah13g530200"/>
</dbReference>
<gene>
    <name evidence="5" type="ORF">Ahy_B03g062847</name>
</gene>
<feature type="compositionally biased region" description="Polar residues" evidence="3">
    <location>
        <begin position="483"/>
        <end position="498"/>
    </location>
</feature>
<dbReference type="STRING" id="3818.A0A444ZVK1"/>
<dbReference type="PANTHER" id="PTHR31631:SF0">
    <property type="entry name" value="PROTEIN NETWORKED 2D"/>
    <property type="match status" value="1"/>
</dbReference>
<dbReference type="GO" id="GO:0003779">
    <property type="term" value="F:actin binding"/>
    <property type="evidence" value="ECO:0007669"/>
    <property type="project" value="InterPro"/>
</dbReference>
<feature type="compositionally biased region" description="Basic and acidic residues" evidence="3">
    <location>
        <begin position="272"/>
        <end position="283"/>
    </location>
</feature>
<feature type="domain" description="NAB" evidence="4">
    <location>
        <begin position="10"/>
        <end position="90"/>
    </location>
</feature>
<feature type="compositionally biased region" description="Basic and acidic residues" evidence="3">
    <location>
        <begin position="455"/>
        <end position="466"/>
    </location>
</feature>
<feature type="coiled-coil region" evidence="2">
    <location>
        <begin position="516"/>
        <end position="571"/>
    </location>
</feature>
<dbReference type="PANTHER" id="PTHR31631">
    <property type="entry name" value="PROTEIN NETWORKED 2D"/>
    <property type="match status" value="1"/>
</dbReference>
<evidence type="ECO:0000313" key="5">
    <source>
        <dbReference type="EMBL" id="RYR18233.1"/>
    </source>
</evidence>
<feature type="region of interest" description="Disordered" evidence="3">
    <location>
        <begin position="107"/>
        <end position="135"/>
    </location>
</feature>
<dbReference type="Proteomes" id="UP000289738">
    <property type="component" value="Chromosome B03"/>
</dbReference>
<evidence type="ECO:0000256" key="3">
    <source>
        <dbReference type="SAM" id="MobiDB-lite"/>
    </source>
</evidence>
<feature type="compositionally biased region" description="Basic residues" evidence="3">
    <location>
        <begin position="851"/>
        <end position="861"/>
    </location>
</feature>
<dbReference type="InterPro" id="IPR056889">
    <property type="entry name" value="NET2A-D/KIP1-like_C"/>
</dbReference>
<name>A0A444ZVK1_ARAHY</name>
<dbReference type="SMR" id="A0A444ZVK1"/>
<dbReference type="InterPro" id="IPR056888">
    <property type="entry name" value="NET2A-D/KIP1-like_dom"/>
</dbReference>
<dbReference type="OrthoDB" id="616075at2759"/>
<dbReference type="Pfam" id="PF25014">
    <property type="entry name" value="NET2A"/>
    <property type="match status" value="1"/>
</dbReference>
<feature type="region of interest" description="Disordered" evidence="3">
    <location>
        <begin position="452"/>
        <end position="498"/>
    </location>
</feature>
<protein>
    <recommendedName>
        <fullName evidence="4">NAB domain-containing protein</fullName>
    </recommendedName>
</protein>
<feature type="region of interest" description="Disordered" evidence="3">
    <location>
        <begin position="264"/>
        <end position="283"/>
    </location>
</feature>
<evidence type="ECO:0000313" key="6">
    <source>
        <dbReference type="Proteomes" id="UP000289738"/>
    </source>
</evidence>
<dbReference type="Pfam" id="PF07765">
    <property type="entry name" value="KIP1"/>
    <property type="match status" value="1"/>
</dbReference>
<reference evidence="5 6" key="1">
    <citation type="submission" date="2019-01" db="EMBL/GenBank/DDBJ databases">
        <title>Sequencing of cultivated peanut Arachis hypogaea provides insights into genome evolution and oil improvement.</title>
        <authorList>
            <person name="Chen X."/>
        </authorList>
    </citation>
    <scope>NUCLEOTIDE SEQUENCE [LARGE SCALE GENOMIC DNA]</scope>
    <source>
        <strain evidence="6">cv. Fuhuasheng</strain>
        <tissue evidence="5">Leaves</tissue>
    </source>
</reference>
<sequence>MLQRAASNAYTWWWASHIRTKQSKWVEQNLQDMEEKVQAVLKLLQEEGDSFGKRAEMYYKRRPELINFVEECFRAYRSLADRYDHLSRDLQNANNTIAANCPDKVTYIDEDEDDGGSPRPNKKTPPEGFMQGNIPMPPTKELKNLLKTATKKLNPTKKPATKVKFTLPPKKSGLTKDELIEQVDKLQKQILALQTVKEFLKSSYDNSVARYKDTDEQIKKLQEKVSQFQDELGGQGVAIEDEEARRLMAEAALKSCQETLAHLQQKQAESQDETRVESKRVKETRGKLMSLVNELHDNPEDAKDDAETKELEEDADKISQHQQEVQLLQEKIKEHFEAGSHTTLTVTEMAEKIDELVSKVVSLESAVSSQSALVARWKAQTDELNALIKVLECDKETMMNDKIKLNEQLREMEEKLHGVQNLNRVVEDQNSNLETHFTEAQCNLDNLSEKVQNVKSDEEEKVEAEAKNMTAQEEATPAESESPLDSKTASTQALGDSPDWQQLFTRGLEGREKVLLTEYTNALRNYKEVKNQLAELEKKTQDALFDSSLQLKELRGANAMKDEEIRLLRQKLSLLQKSLKGSEAMKDLPPEQTAEIQAIEEILQRELTLSRGYPIEEMLNMEEPEPISAIEEKFRMSIDELLEENLDFWMRFTATITEIQRYQTQVKDLLIEERKLEEKWKSSEGSSSTRYSLRSDVRPLYKHLAAIRIEMQAWMESIVGLKEELDQRFRSLCDMQEEILTALKSSAEDDEITFTSYQAAKFQGELLNMKQGNNKISDGLQTGLDIITTLQIDVEKVLLKMVEKFGLSTHNKNQPTKSSETYNRIPLKSFIFGGKPKKQNKNIFSKMTPGMHKKHRGSKDK</sequence>
<keyword evidence="1 2" id="KW-0175">Coiled coil</keyword>